<dbReference type="CDD" id="cd04301">
    <property type="entry name" value="NAT_SF"/>
    <property type="match status" value="1"/>
</dbReference>
<dbReference type="Proteomes" id="UP001288620">
    <property type="component" value="Unassembled WGS sequence"/>
</dbReference>
<dbReference type="PROSITE" id="PS51186">
    <property type="entry name" value="GNAT"/>
    <property type="match status" value="1"/>
</dbReference>
<reference evidence="5" key="1">
    <citation type="submission" date="2023-07" db="EMBL/GenBank/DDBJ databases">
        <title>Structural and functional analysis of rice phyllospheric bacteria for their antimicrobial properties and defense elicitation against blast disease.</title>
        <authorList>
            <person name="Sahu K.P."/>
            <person name="Asharani P."/>
            <person name="Kumar M."/>
            <person name="Reddy B."/>
            <person name="Kumar A."/>
        </authorList>
    </citation>
    <scope>NUCLEOTIDE SEQUENCE [LARGE SCALE GENOMIC DNA]</scope>
    <source>
        <strain evidence="5">OsEp_Plm_30P10</strain>
    </source>
</reference>
<dbReference type="InterPro" id="IPR016181">
    <property type="entry name" value="Acyl_CoA_acyltransferase"/>
</dbReference>
<evidence type="ECO:0000313" key="4">
    <source>
        <dbReference type="EMBL" id="MDZ7280118.1"/>
    </source>
</evidence>
<evidence type="ECO:0000256" key="2">
    <source>
        <dbReference type="ARBA" id="ARBA00023315"/>
    </source>
</evidence>
<dbReference type="InterPro" id="IPR000182">
    <property type="entry name" value="GNAT_dom"/>
</dbReference>
<keyword evidence="5" id="KW-1185">Reference proteome</keyword>
<dbReference type="RefSeq" id="WP_322544236.1">
    <property type="nucleotide sequence ID" value="NZ_JAOBTT010000002.1"/>
</dbReference>
<dbReference type="InterPro" id="IPR050832">
    <property type="entry name" value="Bact_Acetyltransf"/>
</dbReference>
<keyword evidence="2" id="KW-0012">Acyltransferase</keyword>
<name>A0ABU5LJM3_9GAMM</name>
<gene>
    <name evidence="4" type="ORF">N4G40_17845</name>
</gene>
<comment type="caution">
    <text evidence="4">The sequence shown here is derived from an EMBL/GenBank/DDBJ whole genome shotgun (WGS) entry which is preliminary data.</text>
</comment>
<proteinExistence type="predicted"/>
<feature type="domain" description="N-acetyltransferase" evidence="3">
    <location>
        <begin position="1"/>
        <end position="157"/>
    </location>
</feature>
<dbReference type="Pfam" id="PF13673">
    <property type="entry name" value="Acetyltransf_10"/>
    <property type="match status" value="1"/>
</dbReference>
<dbReference type="EMBL" id="JAOBTT010000002">
    <property type="protein sequence ID" value="MDZ7280118.1"/>
    <property type="molecule type" value="Genomic_DNA"/>
</dbReference>
<evidence type="ECO:0000313" key="5">
    <source>
        <dbReference type="Proteomes" id="UP001288620"/>
    </source>
</evidence>
<protein>
    <submittedName>
        <fullName evidence="4">GNAT family N-acetyltransferase</fullName>
    </submittedName>
</protein>
<dbReference type="Gene3D" id="3.40.630.30">
    <property type="match status" value="1"/>
</dbReference>
<sequence length="169" mass="18742">MTPRLAHQEEAHALWRVRNLAIRHGCQSVYTPEIIAAWTPDAHPDGFSSAIKNNPFYVVDDADYGLAATGFLDLSSGSIEAIFTLPQCNGRGYASAIMEALIDEARQRDFTQLWLAATPNASGFYLRHGFSSVREALYPSALAQADLACVEMTRAIHPDYDKRPSREQQ</sequence>
<dbReference type="PANTHER" id="PTHR43877:SF2">
    <property type="entry name" value="AMINOALKYLPHOSPHONATE N-ACETYLTRANSFERASE-RELATED"/>
    <property type="match status" value="1"/>
</dbReference>
<accession>A0ABU5LJM3</accession>
<dbReference type="PANTHER" id="PTHR43877">
    <property type="entry name" value="AMINOALKYLPHOSPHONATE N-ACETYLTRANSFERASE-RELATED-RELATED"/>
    <property type="match status" value="1"/>
</dbReference>
<evidence type="ECO:0000256" key="1">
    <source>
        <dbReference type="ARBA" id="ARBA00022679"/>
    </source>
</evidence>
<dbReference type="SUPFAM" id="SSF55729">
    <property type="entry name" value="Acyl-CoA N-acyltransferases (Nat)"/>
    <property type="match status" value="1"/>
</dbReference>
<keyword evidence="1" id="KW-0808">Transferase</keyword>
<evidence type="ECO:0000259" key="3">
    <source>
        <dbReference type="PROSITE" id="PS51186"/>
    </source>
</evidence>
<organism evidence="4 5">
    <name type="scientific">Pantoea eucrina</name>
    <dbReference type="NCBI Taxonomy" id="472693"/>
    <lineage>
        <taxon>Bacteria</taxon>
        <taxon>Pseudomonadati</taxon>
        <taxon>Pseudomonadota</taxon>
        <taxon>Gammaproteobacteria</taxon>
        <taxon>Enterobacterales</taxon>
        <taxon>Erwiniaceae</taxon>
        <taxon>Pantoea</taxon>
    </lineage>
</organism>